<evidence type="ECO:0000313" key="1">
    <source>
        <dbReference type="EMBL" id="GAI92148.1"/>
    </source>
</evidence>
<proteinExistence type="predicted"/>
<dbReference type="AlphaFoldDB" id="X1SGQ6"/>
<reference evidence="1" key="1">
    <citation type="journal article" date="2014" name="Front. Microbiol.">
        <title>High frequency of phylogenetically diverse reductive dehalogenase-homologous genes in deep subseafloor sedimentary metagenomes.</title>
        <authorList>
            <person name="Kawai M."/>
            <person name="Futagami T."/>
            <person name="Toyoda A."/>
            <person name="Takaki Y."/>
            <person name="Nishi S."/>
            <person name="Hori S."/>
            <person name="Arai W."/>
            <person name="Tsubouchi T."/>
            <person name="Morono Y."/>
            <person name="Uchiyama I."/>
            <person name="Ito T."/>
            <person name="Fujiyama A."/>
            <person name="Inagaki F."/>
            <person name="Takami H."/>
        </authorList>
    </citation>
    <scope>NUCLEOTIDE SEQUENCE</scope>
    <source>
        <strain evidence="1">Expedition CK06-06</strain>
    </source>
</reference>
<comment type="caution">
    <text evidence="1">The sequence shown here is derived from an EMBL/GenBank/DDBJ whole genome shotgun (WGS) entry which is preliminary data.</text>
</comment>
<dbReference type="EMBL" id="BARW01019165">
    <property type="protein sequence ID" value="GAI92148.1"/>
    <property type="molecule type" value="Genomic_DNA"/>
</dbReference>
<name>X1SGQ6_9ZZZZ</name>
<accession>X1SGQ6</accession>
<protein>
    <submittedName>
        <fullName evidence="1">Uncharacterized protein</fullName>
    </submittedName>
</protein>
<organism evidence="1">
    <name type="scientific">marine sediment metagenome</name>
    <dbReference type="NCBI Taxonomy" id="412755"/>
    <lineage>
        <taxon>unclassified sequences</taxon>
        <taxon>metagenomes</taxon>
        <taxon>ecological metagenomes</taxon>
    </lineage>
</organism>
<gene>
    <name evidence="1" type="ORF">S12H4_32655</name>
</gene>
<sequence>MKGIKKQTAGFKFGKHRLQVLKEMGEIKHNNRKYKLVKVQTHDGLVYWSLRLYNSSGKFIKQLLFEPEIRLEIAELIGFK</sequence>